<keyword evidence="1" id="KW-0472">Membrane</keyword>
<keyword evidence="1" id="KW-0812">Transmembrane</keyword>
<dbReference type="EMBL" id="CP053708">
    <property type="protein sequence ID" value="QKE89400.1"/>
    <property type="molecule type" value="Genomic_DNA"/>
</dbReference>
<dbReference type="Proteomes" id="UP000500767">
    <property type="component" value="Chromosome"/>
</dbReference>
<feature type="transmembrane region" description="Helical" evidence="1">
    <location>
        <begin position="36"/>
        <end position="60"/>
    </location>
</feature>
<evidence type="ECO:0000313" key="3">
    <source>
        <dbReference type="Proteomes" id="UP000500767"/>
    </source>
</evidence>
<name>A0A6M8HM51_9PROT</name>
<keyword evidence="1" id="KW-1133">Transmembrane helix</keyword>
<dbReference type="KEGG" id="lck:HN018_04525"/>
<keyword evidence="3" id="KW-1185">Reference proteome</keyword>
<dbReference type="RefSeq" id="WP_171834395.1">
    <property type="nucleotide sequence ID" value="NZ_CP053708.1"/>
</dbReference>
<accession>A0A6M8HM51</accession>
<dbReference type="AlphaFoldDB" id="A0A6M8HM51"/>
<sequence length="81" mass="8825">MLVMVASAWQIYNSSPPLPSSFSHWVPLGGWLGGGIAWHLAAMWLLAGNALICFSSGMAGRHFSKVLFARDWAEVRHRSAG</sequence>
<gene>
    <name evidence="2" type="ORF">HN018_04525</name>
</gene>
<proteinExistence type="predicted"/>
<evidence type="ECO:0000256" key="1">
    <source>
        <dbReference type="SAM" id="Phobius"/>
    </source>
</evidence>
<reference evidence="2 3" key="1">
    <citation type="journal article" date="2014" name="World J. Microbiol. Biotechnol.">
        <title>Biodiversity and physiological characteristics of Antarctic and Arctic lichens-associated bacteria.</title>
        <authorList>
            <person name="Lee Y.M."/>
            <person name="Kim E.H."/>
            <person name="Lee H.K."/>
            <person name="Hong S.G."/>
        </authorList>
    </citation>
    <scope>NUCLEOTIDE SEQUENCE [LARGE SCALE GENOMIC DNA]</scope>
    <source>
        <strain evidence="2 3">PAMC 26569</strain>
    </source>
</reference>
<protein>
    <submittedName>
        <fullName evidence="2">Uncharacterized protein</fullName>
    </submittedName>
</protein>
<organism evidence="2 3">
    <name type="scientific">Lichenicola cladoniae</name>
    <dbReference type="NCBI Taxonomy" id="1484109"/>
    <lineage>
        <taxon>Bacteria</taxon>
        <taxon>Pseudomonadati</taxon>
        <taxon>Pseudomonadota</taxon>
        <taxon>Alphaproteobacteria</taxon>
        <taxon>Acetobacterales</taxon>
        <taxon>Acetobacteraceae</taxon>
        <taxon>Lichenicola</taxon>
    </lineage>
</organism>
<evidence type="ECO:0000313" key="2">
    <source>
        <dbReference type="EMBL" id="QKE89400.1"/>
    </source>
</evidence>